<evidence type="ECO:0000313" key="3">
    <source>
        <dbReference type="Proteomes" id="UP001154322"/>
    </source>
</evidence>
<organism evidence="2 3">
    <name type="scientific">Paenibacillus melissococcoides</name>
    <dbReference type="NCBI Taxonomy" id="2912268"/>
    <lineage>
        <taxon>Bacteria</taxon>
        <taxon>Bacillati</taxon>
        <taxon>Bacillota</taxon>
        <taxon>Bacilli</taxon>
        <taxon>Bacillales</taxon>
        <taxon>Paenibacillaceae</taxon>
        <taxon>Paenibacillus</taxon>
    </lineage>
</organism>
<comment type="caution">
    <text evidence="2">The sequence shown here is derived from an EMBL/GenBank/DDBJ whole genome shotgun (WGS) entry which is preliminary data.</text>
</comment>
<feature type="transmembrane region" description="Helical" evidence="1">
    <location>
        <begin position="12"/>
        <end position="31"/>
    </location>
</feature>
<gene>
    <name evidence="2" type="ORF">WJ0W_000648</name>
</gene>
<evidence type="ECO:0000313" key="2">
    <source>
        <dbReference type="EMBL" id="CAH8243408.1"/>
    </source>
</evidence>
<feature type="transmembrane region" description="Helical" evidence="1">
    <location>
        <begin position="43"/>
        <end position="63"/>
    </location>
</feature>
<dbReference type="EMBL" id="CALYLO010000001">
    <property type="protein sequence ID" value="CAH8243408.1"/>
    <property type="molecule type" value="Genomic_DNA"/>
</dbReference>
<keyword evidence="1" id="KW-1133">Transmembrane helix</keyword>
<name>A0ABM9FW74_9BACL</name>
<proteinExistence type="predicted"/>
<evidence type="ECO:0000256" key="1">
    <source>
        <dbReference type="SAM" id="Phobius"/>
    </source>
</evidence>
<sequence length="77" mass="9464">MKRNYTFHEVEWWVWALIAIVLVAQGTWLFLDARKRGKYPWFWGIWGFTGTPTPLLCYLLFVVKPWRKKRDRNHPDR</sequence>
<keyword evidence="1" id="KW-0812">Transmembrane</keyword>
<protein>
    <submittedName>
        <fullName evidence="2">SigmaY antisigma factor component</fullName>
    </submittedName>
</protein>
<keyword evidence="1" id="KW-0472">Membrane</keyword>
<keyword evidence="3" id="KW-1185">Reference proteome</keyword>
<accession>A0ABM9FW74</accession>
<reference evidence="2" key="1">
    <citation type="submission" date="2022-06" db="EMBL/GenBank/DDBJ databases">
        <authorList>
            <person name="Dietemann V."/>
            <person name="Ory F."/>
            <person name="Dainat B."/>
            <person name="Oberhansli S."/>
        </authorList>
    </citation>
    <scope>NUCLEOTIDE SEQUENCE</scope>
    <source>
        <strain evidence="2">Ena-SAMPLE-TAB-26-04-2022-14:26:32:270-5432</strain>
    </source>
</reference>
<dbReference type="Proteomes" id="UP001154322">
    <property type="component" value="Unassembled WGS sequence"/>
</dbReference>
<dbReference type="RefSeq" id="WP_213431402.1">
    <property type="nucleotide sequence ID" value="NZ_AP031286.1"/>
</dbReference>